<name>A0A378LN72_9GAMM</name>
<dbReference type="STRING" id="1122170.GCA_000701265_02303"/>
<keyword evidence="2" id="KW-1185">Reference proteome</keyword>
<organism evidence="1 2">
    <name type="scientific">Legionella wadsworthii</name>
    <dbReference type="NCBI Taxonomy" id="28088"/>
    <lineage>
        <taxon>Bacteria</taxon>
        <taxon>Pseudomonadati</taxon>
        <taxon>Pseudomonadota</taxon>
        <taxon>Gammaproteobacteria</taxon>
        <taxon>Legionellales</taxon>
        <taxon>Legionellaceae</taxon>
        <taxon>Legionella</taxon>
    </lineage>
</organism>
<dbReference type="AlphaFoldDB" id="A0A378LN72"/>
<accession>A0A378LN72</accession>
<gene>
    <name evidence="1" type="ORF">NCTC11532_00374</name>
</gene>
<proteinExistence type="predicted"/>
<dbReference type="Proteomes" id="UP000255297">
    <property type="component" value="Unassembled WGS sequence"/>
</dbReference>
<sequence>MINGEGVFESDFEGPIVLHMIDQKGYGDVSLGMKVAKFLMKKYPDAPIFVLARQDSLVKIEQLDPGFFDQGKYPQLQVVNSSTENVREICDGAKLAVETAIFDDSFGKYHRKSNCPRIFIGEYGLYERKPYEEPIICLSGNVGKGKDYPGILIEPDLKEFSKLDRAAKQEARGEILRNLDSSVKQQVLHGSSENITSFMQKNNFAFSYFNFPISYKRAATVFAASNEVDKHANYFVSASAENNKDKIILDMLKETDFQNKLKELGYTKLVFYTGDSEEVQKEIVLDSSNPEGREFRVFQRSRFTLDTTKDLMCLSDICGVAGDQSLTEAYSLGAFPIPEEWHCQIRIIEQIAETYYTSVILNGVHNNTWGNRSSVNAWAFSGELLRENTVEVGRVLHKIQEESNLYNALDYRLNLEFDKPRQDKVDQYNKDFIETLERYQRDLPQEEAASFDIAIQIARYYAQHNPGEPLMLRQIIETMRDYVGQKITHIDAIREIQIQKHDCDHIGNEQSDRFIKGNMDGHVQNKPLLLSLQSLYNRYLIPERSNAFKDRFSEICHRGLSEEDINLAVRYLSDLDLRQLTKEIGFGRTQHRGVPLDGNYHMVENLYPCEEGLPLIENKNFTIILETDYSTDPSYKVVLSKSQIQEFAARQKDLEVQATYTS</sequence>
<evidence type="ECO:0000313" key="2">
    <source>
        <dbReference type="Proteomes" id="UP000255297"/>
    </source>
</evidence>
<evidence type="ECO:0000313" key="1">
    <source>
        <dbReference type="EMBL" id="STY28204.1"/>
    </source>
</evidence>
<dbReference type="EMBL" id="UGPB01000001">
    <property type="protein sequence ID" value="STY28204.1"/>
    <property type="molecule type" value="Genomic_DNA"/>
</dbReference>
<dbReference type="OrthoDB" id="5633863at2"/>
<reference evidence="1 2" key="1">
    <citation type="submission" date="2018-06" db="EMBL/GenBank/DDBJ databases">
        <authorList>
            <consortium name="Pathogen Informatics"/>
            <person name="Doyle S."/>
        </authorList>
    </citation>
    <scope>NUCLEOTIDE SEQUENCE [LARGE SCALE GENOMIC DNA]</scope>
    <source>
        <strain evidence="1 2">NCTC11532</strain>
    </source>
</reference>
<protein>
    <submittedName>
        <fullName evidence="1">Uncharacterized protein</fullName>
    </submittedName>
</protein>
<dbReference type="RefSeq" id="WP_031562980.1">
    <property type="nucleotide sequence ID" value="NZ_CAAAIS010000002.1"/>
</dbReference>